<keyword evidence="6" id="KW-0325">Glycoprotein</keyword>
<comment type="similarity">
    <text evidence="2">Belongs to the DUOXA family.</text>
</comment>
<accession>A0A1I7Y5I6</accession>
<dbReference type="Proteomes" id="UP000095287">
    <property type="component" value="Unplaced"/>
</dbReference>
<dbReference type="AlphaFoldDB" id="A0A1I7Y5I6"/>
<evidence type="ECO:0000313" key="9">
    <source>
        <dbReference type="WBParaSite" id="L893_g1289.t1"/>
    </source>
</evidence>
<keyword evidence="3 7" id="KW-0812">Transmembrane</keyword>
<proteinExistence type="inferred from homology"/>
<dbReference type="GO" id="GO:0005789">
    <property type="term" value="C:endoplasmic reticulum membrane"/>
    <property type="evidence" value="ECO:0007669"/>
    <property type="project" value="InterPro"/>
</dbReference>
<evidence type="ECO:0000256" key="6">
    <source>
        <dbReference type="ARBA" id="ARBA00023180"/>
    </source>
</evidence>
<dbReference type="GO" id="GO:0015031">
    <property type="term" value="P:protein transport"/>
    <property type="evidence" value="ECO:0007669"/>
    <property type="project" value="InterPro"/>
</dbReference>
<name>A0A1I7Y5I6_9BILA</name>
<keyword evidence="4 7" id="KW-1133">Transmembrane helix</keyword>
<dbReference type="PANTHER" id="PTHR31158:SF1">
    <property type="entry name" value="DOXA1 FACTOR-RELATED"/>
    <property type="match status" value="1"/>
</dbReference>
<dbReference type="WBParaSite" id="L893_g1289.t1">
    <property type="protein sequence ID" value="L893_g1289.t1"/>
    <property type="gene ID" value="L893_g1289"/>
</dbReference>
<keyword evidence="5 7" id="KW-0472">Membrane</keyword>
<evidence type="ECO:0000256" key="7">
    <source>
        <dbReference type="SAM" id="Phobius"/>
    </source>
</evidence>
<organism evidence="8 9">
    <name type="scientific">Steinernema glaseri</name>
    <dbReference type="NCBI Taxonomy" id="37863"/>
    <lineage>
        <taxon>Eukaryota</taxon>
        <taxon>Metazoa</taxon>
        <taxon>Ecdysozoa</taxon>
        <taxon>Nematoda</taxon>
        <taxon>Chromadorea</taxon>
        <taxon>Rhabditida</taxon>
        <taxon>Tylenchina</taxon>
        <taxon>Panagrolaimomorpha</taxon>
        <taxon>Strongyloidoidea</taxon>
        <taxon>Steinernematidae</taxon>
        <taxon>Steinernema</taxon>
    </lineage>
</organism>
<evidence type="ECO:0000313" key="8">
    <source>
        <dbReference type="Proteomes" id="UP000095287"/>
    </source>
</evidence>
<feature type="transmembrane region" description="Helical" evidence="7">
    <location>
        <begin position="230"/>
        <end position="249"/>
    </location>
</feature>
<evidence type="ECO:0000256" key="3">
    <source>
        <dbReference type="ARBA" id="ARBA00022692"/>
    </source>
</evidence>
<dbReference type="InterPro" id="IPR018469">
    <property type="entry name" value="Dual_oxidase_maturation_fac"/>
</dbReference>
<dbReference type="PANTHER" id="PTHR31158">
    <property type="entry name" value="DUAL OXIDASE 2"/>
    <property type="match status" value="1"/>
</dbReference>
<feature type="transmembrane region" description="Helical" evidence="7">
    <location>
        <begin position="269"/>
        <end position="295"/>
    </location>
</feature>
<comment type="subcellular location">
    <subcellularLocation>
        <location evidence="1">Membrane</location>
        <topology evidence="1">Multi-pass membrane protein</topology>
    </subcellularLocation>
</comment>
<feature type="transmembrane region" description="Helical" evidence="7">
    <location>
        <begin position="61"/>
        <end position="79"/>
    </location>
</feature>
<evidence type="ECO:0000256" key="4">
    <source>
        <dbReference type="ARBA" id="ARBA00022989"/>
    </source>
</evidence>
<sequence length="366" mass="41010">MAIGWFDFFREDGAPTWYGENRTPVVVDLKIAIILSIFVIPTLAFLIILPGIRRNRCVSTFTFLYSMAVGATLLVTIHHPCWHQGKVHIYSLYRKDSSARLDAVMGVSVGLHHVNITFTSSSSLDADAIDAVDYDRPANPPPLNLNYNERFEFSDVRSMERELELSMKKGLPYPILRVIEYLSVDRAGFVWGRQYRLAGYYASILLWVAFSCWLLQFLLLCIVPHQYAQMTVWVGAVILLADLVYAINTPNHLHIRFPGPRNEIAELDFHFSTCFYSTLIAGICSVVYGSILCFLQSNTSFVFTTFLSSELDEMCVARKTPRSTVDSPTHTVSSCGGCGRTTVMEMFAVASIRSQGSAASFQSTIS</sequence>
<keyword evidence="8" id="KW-1185">Reference proteome</keyword>
<evidence type="ECO:0000256" key="5">
    <source>
        <dbReference type="ARBA" id="ARBA00023136"/>
    </source>
</evidence>
<reference evidence="9" key="1">
    <citation type="submission" date="2016-11" db="UniProtKB">
        <authorList>
            <consortium name="WormBaseParasite"/>
        </authorList>
    </citation>
    <scope>IDENTIFICATION</scope>
</reference>
<protein>
    <submittedName>
        <fullName evidence="9">Dual oxidase maturation factor 2</fullName>
    </submittedName>
</protein>
<evidence type="ECO:0000256" key="2">
    <source>
        <dbReference type="ARBA" id="ARBA00009816"/>
    </source>
</evidence>
<evidence type="ECO:0000256" key="1">
    <source>
        <dbReference type="ARBA" id="ARBA00004141"/>
    </source>
</evidence>
<dbReference type="Pfam" id="PF10204">
    <property type="entry name" value="DuoxA"/>
    <property type="match status" value="1"/>
</dbReference>
<feature type="transmembrane region" description="Helical" evidence="7">
    <location>
        <begin position="31"/>
        <end position="49"/>
    </location>
</feature>
<feature type="transmembrane region" description="Helical" evidence="7">
    <location>
        <begin position="200"/>
        <end position="223"/>
    </location>
</feature>